<evidence type="ECO:0000259" key="1">
    <source>
        <dbReference type="SMART" id="SM00507"/>
    </source>
</evidence>
<dbReference type="InterPro" id="IPR003615">
    <property type="entry name" value="HNH_nuc"/>
</dbReference>
<dbReference type="EMBL" id="CP017634">
    <property type="protein sequence ID" value="ATW28358.1"/>
    <property type="molecule type" value="Genomic_DNA"/>
</dbReference>
<proteinExistence type="predicted"/>
<dbReference type="PANTHER" id="PTHR33877:SF2">
    <property type="entry name" value="OS07G0170200 PROTEIN"/>
    <property type="match status" value="1"/>
</dbReference>
<dbReference type="Gene3D" id="1.10.30.50">
    <property type="match status" value="1"/>
</dbReference>
<protein>
    <recommendedName>
        <fullName evidence="1">HNH nuclease domain-containing protein</fullName>
    </recommendedName>
</protein>
<dbReference type="GO" id="GO:0004519">
    <property type="term" value="F:endonuclease activity"/>
    <property type="evidence" value="ECO:0007669"/>
    <property type="project" value="InterPro"/>
</dbReference>
<evidence type="ECO:0000313" key="3">
    <source>
        <dbReference type="Proteomes" id="UP000323521"/>
    </source>
</evidence>
<dbReference type="KEGG" id="fwa:DCMF_04535"/>
<feature type="domain" description="HNH nuclease" evidence="1">
    <location>
        <begin position="7"/>
        <end position="61"/>
    </location>
</feature>
<sequence length="69" mass="7826">MKTDWKRVQKVIYARDGGICMKCGKEVSKDNFHVDHIVPVSKGGDEWDLENLELSCPECNLKKGAKEDC</sequence>
<dbReference type="InterPro" id="IPR002711">
    <property type="entry name" value="HNH"/>
</dbReference>
<dbReference type="GO" id="GO:0003676">
    <property type="term" value="F:nucleic acid binding"/>
    <property type="evidence" value="ECO:0007669"/>
    <property type="project" value="InterPro"/>
</dbReference>
<accession>A0A3G1L121</accession>
<gene>
    <name evidence="2" type="ORF">DCMF_04535</name>
</gene>
<name>A0A3G1L121_FORW1</name>
<dbReference type="SMART" id="SM00507">
    <property type="entry name" value="HNHc"/>
    <property type="match status" value="1"/>
</dbReference>
<reference evidence="2 3" key="1">
    <citation type="submission" date="2016-10" db="EMBL/GenBank/DDBJ databases">
        <title>Complete Genome Sequence of Peptococcaceae strain DCMF.</title>
        <authorList>
            <person name="Edwards R.J."/>
            <person name="Holland S.I."/>
            <person name="Deshpande N.P."/>
            <person name="Wong Y.K."/>
            <person name="Ertan H."/>
            <person name="Manefield M."/>
            <person name="Russell T.L."/>
            <person name="Lee M.J."/>
        </authorList>
    </citation>
    <scope>NUCLEOTIDE SEQUENCE [LARGE SCALE GENOMIC DNA]</scope>
    <source>
        <strain evidence="2 3">DCMF</strain>
    </source>
</reference>
<dbReference type="GO" id="GO:0008270">
    <property type="term" value="F:zinc ion binding"/>
    <property type="evidence" value="ECO:0007669"/>
    <property type="project" value="InterPro"/>
</dbReference>
<organism evidence="2 3">
    <name type="scientific">Formimonas warabiya</name>
    <dbReference type="NCBI Taxonomy" id="1761012"/>
    <lineage>
        <taxon>Bacteria</taxon>
        <taxon>Bacillati</taxon>
        <taxon>Bacillota</taxon>
        <taxon>Clostridia</taxon>
        <taxon>Eubacteriales</taxon>
        <taxon>Peptococcaceae</taxon>
        <taxon>Candidatus Formimonas</taxon>
    </lineage>
</organism>
<keyword evidence="3" id="KW-1185">Reference proteome</keyword>
<evidence type="ECO:0000313" key="2">
    <source>
        <dbReference type="EMBL" id="ATW28358.1"/>
    </source>
</evidence>
<dbReference type="Proteomes" id="UP000323521">
    <property type="component" value="Chromosome"/>
</dbReference>
<dbReference type="InterPro" id="IPR052892">
    <property type="entry name" value="NA-targeting_endonuclease"/>
</dbReference>
<dbReference type="CDD" id="cd00085">
    <property type="entry name" value="HNHc"/>
    <property type="match status" value="1"/>
</dbReference>
<dbReference type="PANTHER" id="PTHR33877">
    <property type="entry name" value="SLL1193 PROTEIN"/>
    <property type="match status" value="1"/>
</dbReference>
<dbReference type="AlphaFoldDB" id="A0A3G1L121"/>
<dbReference type="Pfam" id="PF01844">
    <property type="entry name" value="HNH"/>
    <property type="match status" value="1"/>
</dbReference>